<evidence type="ECO:0000259" key="1">
    <source>
        <dbReference type="PROSITE" id="PS50125"/>
    </source>
</evidence>
<dbReference type="PANTHER" id="PTHR43081">
    <property type="entry name" value="ADENYLATE CYCLASE, TERMINAL-DIFFERENTIATION SPECIFIC-RELATED"/>
    <property type="match status" value="1"/>
</dbReference>
<dbReference type="eggNOG" id="COG2114">
    <property type="taxonomic scope" value="Bacteria"/>
</dbReference>
<dbReference type="InterPro" id="IPR045983">
    <property type="entry name" value="GUC-dom-containing_N"/>
</dbReference>
<reference evidence="2 3" key="1">
    <citation type="journal article" date="2000" name="DNA Res.">
        <title>Complete genome structure of the nitrogen-fixing symbiotic bacterium Mesorhizobium loti.</title>
        <authorList>
            <person name="Kaneko T."/>
            <person name="Nakamura Y."/>
            <person name="Sato S."/>
            <person name="Asamizu E."/>
            <person name="Kato T."/>
            <person name="Sasamoto S."/>
            <person name="Watanabe A."/>
            <person name="Idesawa K."/>
            <person name="Ishikawa A."/>
            <person name="Kawashima K."/>
            <person name="Kimura T."/>
            <person name="Kishida Y."/>
            <person name="Kiyokawa C."/>
            <person name="Kohara M."/>
            <person name="Matsumoto M."/>
            <person name="Matsuno A."/>
            <person name="Mochizuki Y."/>
            <person name="Nakayama S."/>
            <person name="Nakazaki N."/>
            <person name="Shimpo S."/>
            <person name="Sugimoto M."/>
            <person name="Takeuchi C."/>
            <person name="Yamada M."/>
            <person name="Tabata S."/>
        </authorList>
    </citation>
    <scope>NUCLEOTIDE SEQUENCE [LARGE SCALE GENOMIC DNA]</scope>
    <source>
        <strain evidence="3">LMG 29417 / CECT 9101 / MAFF 303099</strain>
    </source>
</reference>
<evidence type="ECO:0000313" key="3">
    <source>
        <dbReference type="Proteomes" id="UP000000552"/>
    </source>
</evidence>
<dbReference type="GO" id="GO:0006171">
    <property type="term" value="P:cAMP biosynthetic process"/>
    <property type="evidence" value="ECO:0007669"/>
    <property type="project" value="TreeGrafter"/>
</dbReference>
<gene>
    <name evidence="2" type="ordered locus">mll6463</name>
</gene>
<dbReference type="GO" id="GO:0004016">
    <property type="term" value="F:adenylate cyclase activity"/>
    <property type="evidence" value="ECO:0007669"/>
    <property type="project" value="UniProtKB-ARBA"/>
</dbReference>
<organism evidence="2 3">
    <name type="scientific">Mesorhizobium japonicum (strain LMG 29417 / CECT 9101 / MAFF 303099)</name>
    <name type="common">Mesorhizobium loti (strain MAFF 303099)</name>
    <dbReference type="NCBI Taxonomy" id="266835"/>
    <lineage>
        <taxon>Bacteria</taxon>
        <taxon>Pseudomonadati</taxon>
        <taxon>Pseudomonadota</taxon>
        <taxon>Alphaproteobacteria</taxon>
        <taxon>Hyphomicrobiales</taxon>
        <taxon>Phyllobacteriaceae</taxon>
        <taxon>Mesorhizobium</taxon>
    </lineage>
</organism>
<evidence type="ECO:0000313" key="2">
    <source>
        <dbReference type="EMBL" id="BAB52754.1"/>
    </source>
</evidence>
<dbReference type="AlphaFoldDB" id="Q989E3"/>
<dbReference type="Proteomes" id="UP000000552">
    <property type="component" value="Chromosome"/>
</dbReference>
<dbReference type="PANTHER" id="PTHR43081:SF19">
    <property type="entry name" value="PH-SENSITIVE ADENYLATE CYCLASE RV1264"/>
    <property type="match status" value="1"/>
</dbReference>
<dbReference type="SUPFAM" id="SSF55073">
    <property type="entry name" value="Nucleotide cyclase"/>
    <property type="match status" value="1"/>
</dbReference>
<name>Q989E3_RHILO</name>
<dbReference type="PROSITE" id="PS50125">
    <property type="entry name" value="GUANYLATE_CYCLASE_2"/>
    <property type="match status" value="1"/>
</dbReference>
<dbReference type="GO" id="GO:0035556">
    <property type="term" value="P:intracellular signal transduction"/>
    <property type="evidence" value="ECO:0007669"/>
    <property type="project" value="InterPro"/>
</dbReference>
<dbReference type="Pfam" id="PF19363">
    <property type="entry name" value="DUF5939"/>
    <property type="match status" value="1"/>
</dbReference>
<dbReference type="Pfam" id="PF00211">
    <property type="entry name" value="Guanylate_cyc"/>
    <property type="match status" value="1"/>
</dbReference>
<dbReference type="CDD" id="cd07302">
    <property type="entry name" value="CHD"/>
    <property type="match status" value="1"/>
</dbReference>
<dbReference type="Gene3D" id="3.30.70.1230">
    <property type="entry name" value="Nucleotide cyclase"/>
    <property type="match status" value="1"/>
</dbReference>
<dbReference type="RefSeq" id="WP_010914068.1">
    <property type="nucleotide sequence ID" value="NC_002678.2"/>
</dbReference>
<accession>Q989E3</accession>
<dbReference type="HOGENOM" id="CLU_597037_0_0_5"/>
<protein>
    <submittedName>
        <fullName evidence="2">Mll6463 protein</fullName>
    </submittedName>
</protein>
<sequence>MTLVDDRLLESKMTKVEQARAWSPRVISKFETLIKSADDHSLYRVNPLAFARDRAIAEAEAIDLFLHAARCGLFDMSWDVLCPQSGMVLDSFGALRTLKTHYVCGLCDVSGDTDLDDFIEVTFSVSPKLRRLPYHDPETLPVEDFHWKLHFGHDGRLPGQDVRFLDVLRGFVRGMTFLPPGTTTVLRADLGPGALSGVNVQTQAAFAVPISGDRGLAPTLLKIDYDGKRFLPAMPAVPPGPIVIEVANRGPVRGSLLVINWPPELVALTTKPTLDFDPYVSGGALLARQTFRQLFRSERVDEKEGLGIRQITFLFTDLKGSTAMYERLGDLNAYALVREHFALVNAAVQQHSGAVVKTIGDAVMAVFSQPSDAISAALHVFEEIDRFNGDHDGPGIILKIGAHCGPSIAVTLNDNLDYFGQTVNVAARVQSLAEAGQICISEALYSAPGVREMLAGHRVVAFDAPLRGVQGDATVYRIMRE</sequence>
<dbReference type="SMART" id="SM00044">
    <property type="entry name" value="CYCc"/>
    <property type="match status" value="1"/>
</dbReference>
<feature type="domain" description="Guanylate cyclase" evidence="1">
    <location>
        <begin position="312"/>
        <end position="430"/>
    </location>
</feature>
<dbReference type="InterPro" id="IPR050697">
    <property type="entry name" value="Adenylyl/Guanylyl_Cyclase_3/4"/>
</dbReference>
<dbReference type="InterPro" id="IPR029787">
    <property type="entry name" value="Nucleotide_cyclase"/>
</dbReference>
<dbReference type="InterPro" id="IPR001054">
    <property type="entry name" value="A/G_cyclase"/>
</dbReference>
<proteinExistence type="predicted"/>
<dbReference type="PATRIC" id="fig|266835.9.peg.5131"/>
<dbReference type="EMBL" id="BA000012">
    <property type="protein sequence ID" value="BAB52754.1"/>
    <property type="molecule type" value="Genomic_DNA"/>
</dbReference>
<dbReference type="KEGG" id="mlo:mll6463"/>